<dbReference type="SUPFAM" id="SSF56954">
    <property type="entry name" value="Outer membrane efflux proteins (OEP)"/>
    <property type="match status" value="1"/>
</dbReference>
<evidence type="ECO:0000313" key="11">
    <source>
        <dbReference type="Proteomes" id="UP000252707"/>
    </source>
</evidence>
<proteinExistence type="inferred from homology"/>
<organism evidence="10 11">
    <name type="scientific">Thioalbus denitrificans</name>
    <dbReference type="NCBI Taxonomy" id="547122"/>
    <lineage>
        <taxon>Bacteria</taxon>
        <taxon>Pseudomonadati</taxon>
        <taxon>Pseudomonadota</taxon>
        <taxon>Gammaproteobacteria</taxon>
        <taxon>Chromatiales</taxon>
        <taxon>Ectothiorhodospiraceae</taxon>
        <taxon>Thioalbus</taxon>
    </lineage>
</organism>
<comment type="caution">
    <text evidence="10">The sequence shown here is derived from an EMBL/GenBank/DDBJ whole genome shotgun (WGS) entry which is preliminary data.</text>
</comment>
<keyword evidence="4" id="KW-1134">Transmembrane beta strand</keyword>
<dbReference type="GO" id="GO:0015562">
    <property type="term" value="F:efflux transmembrane transporter activity"/>
    <property type="evidence" value="ECO:0007669"/>
    <property type="project" value="InterPro"/>
</dbReference>
<evidence type="ECO:0000256" key="8">
    <source>
        <dbReference type="SAM" id="MobiDB-lite"/>
    </source>
</evidence>
<dbReference type="PANTHER" id="PTHR30026">
    <property type="entry name" value="OUTER MEMBRANE PROTEIN TOLC"/>
    <property type="match status" value="1"/>
</dbReference>
<evidence type="ECO:0000256" key="5">
    <source>
        <dbReference type="ARBA" id="ARBA00022692"/>
    </source>
</evidence>
<name>A0A369CDK5_9GAMM</name>
<gene>
    <name evidence="10" type="ORF">DFQ59_102475</name>
</gene>
<keyword evidence="5" id="KW-0812">Transmembrane</keyword>
<feature type="signal peptide" evidence="9">
    <location>
        <begin position="1"/>
        <end position="23"/>
    </location>
</feature>
<keyword evidence="7" id="KW-0998">Cell outer membrane</keyword>
<dbReference type="AlphaFoldDB" id="A0A369CDK5"/>
<evidence type="ECO:0000256" key="4">
    <source>
        <dbReference type="ARBA" id="ARBA00022452"/>
    </source>
</evidence>
<evidence type="ECO:0000313" key="10">
    <source>
        <dbReference type="EMBL" id="RCX32122.1"/>
    </source>
</evidence>
<evidence type="ECO:0000256" key="3">
    <source>
        <dbReference type="ARBA" id="ARBA00022448"/>
    </source>
</evidence>
<keyword evidence="6" id="KW-0472">Membrane</keyword>
<evidence type="ECO:0000256" key="2">
    <source>
        <dbReference type="ARBA" id="ARBA00007613"/>
    </source>
</evidence>
<dbReference type="PANTHER" id="PTHR30026:SF20">
    <property type="entry name" value="OUTER MEMBRANE PROTEIN TOLC"/>
    <property type="match status" value="1"/>
</dbReference>
<keyword evidence="3" id="KW-0813">Transport</keyword>
<dbReference type="OrthoDB" id="9813458at2"/>
<dbReference type="Pfam" id="PF02321">
    <property type="entry name" value="OEP"/>
    <property type="match status" value="2"/>
</dbReference>
<accession>A0A369CDK5</accession>
<dbReference type="GO" id="GO:0009279">
    <property type="term" value="C:cell outer membrane"/>
    <property type="evidence" value="ECO:0007669"/>
    <property type="project" value="UniProtKB-SubCell"/>
</dbReference>
<evidence type="ECO:0000256" key="9">
    <source>
        <dbReference type="SAM" id="SignalP"/>
    </source>
</evidence>
<evidence type="ECO:0000256" key="6">
    <source>
        <dbReference type="ARBA" id="ARBA00023136"/>
    </source>
</evidence>
<dbReference type="InterPro" id="IPR003423">
    <property type="entry name" value="OMP_efflux"/>
</dbReference>
<protein>
    <submittedName>
        <fullName evidence="10">Outer membrane protein TolC</fullName>
    </submittedName>
</protein>
<dbReference type="GO" id="GO:0015288">
    <property type="term" value="F:porin activity"/>
    <property type="evidence" value="ECO:0007669"/>
    <property type="project" value="TreeGrafter"/>
</dbReference>
<keyword evidence="9" id="KW-0732">Signal</keyword>
<dbReference type="GO" id="GO:1990281">
    <property type="term" value="C:efflux pump complex"/>
    <property type="evidence" value="ECO:0007669"/>
    <property type="project" value="TreeGrafter"/>
</dbReference>
<keyword evidence="11" id="KW-1185">Reference proteome</keyword>
<comment type="similarity">
    <text evidence="2">Belongs to the outer membrane factor (OMF) (TC 1.B.17) family.</text>
</comment>
<feature type="region of interest" description="Disordered" evidence="8">
    <location>
        <begin position="83"/>
        <end position="107"/>
    </location>
</feature>
<comment type="subcellular location">
    <subcellularLocation>
        <location evidence="1">Cell outer membrane</location>
    </subcellularLocation>
</comment>
<reference evidence="10 11" key="1">
    <citation type="submission" date="2018-07" db="EMBL/GenBank/DDBJ databases">
        <title>Genomic Encyclopedia of Type Strains, Phase IV (KMG-IV): sequencing the most valuable type-strain genomes for metagenomic binning, comparative biology and taxonomic classification.</title>
        <authorList>
            <person name="Goeker M."/>
        </authorList>
    </citation>
    <scope>NUCLEOTIDE SEQUENCE [LARGE SCALE GENOMIC DNA]</scope>
    <source>
        <strain evidence="10 11">DSM 26407</strain>
    </source>
</reference>
<dbReference type="RefSeq" id="WP_114278936.1">
    <property type="nucleotide sequence ID" value="NZ_QPJY01000002.1"/>
</dbReference>
<dbReference type="InterPro" id="IPR051906">
    <property type="entry name" value="TolC-like"/>
</dbReference>
<dbReference type="Proteomes" id="UP000252707">
    <property type="component" value="Unassembled WGS sequence"/>
</dbReference>
<evidence type="ECO:0000256" key="1">
    <source>
        <dbReference type="ARBA" id="ARBA00004442"/>
    </source>
</evidence>
<dbReference type="EMBL" id="QPJY01000002">
    <property type="protein sequence ID" value="RCX32122.1"/>
    <property type="molecule type" value="Genomic_DNA"/>
</dbReference>
<evidence type="ECO:0000256" key="7">
    <source>
        <dbReference type="ARBA" id="ARBA00023237"/>
    </source>
</evidence>
<feature type="chain" id="PRO_5017001194" evidence="9">
    <location>
        <begin position="24"/>
        <end position="448"/>
    </location>
</feature>
<sequence>MARKVRFAALLVLGLALPLPGSAATTVALTLDTGRLTLDQAIQWALVENPNLSGLHRDLQAEALEREVARGKRMPELTLEGDYTHHSEPTLTHSIHDPGSFPPLDEDTASLGVGLTLPLYAGGRLVAGERRAEHGLQAKSQALAGSRQQLIFDVVTAYTAALQHSEVVTALEHRIRGLEAEDADLALKIKQGTAAPLERMRIQSQISEARYDLATERQSAGDARDQLARLLGSTDPLPPLADIRGLELPLPEDRDAALAQALAGHPDLQRSRAEQLTALDDLHIARGERLPEVRLQARLNGNSGGDLELEDEWQMGVNISVPLFDGAVRSTRVRQAALRRERAQLGIQSSRDAVTLGVRESWGGLTTRRAQLEAAQAGEREAGEALRVETFKFRNGASTVTDLLAAEAALWSATASRIEAEYSIVVEQARLLLAVGHLESDRFGGTRP</sequence>
<dbReference type="Gene3D" id="1.20.1600.10">
    <property type="entry name" value="Outer membrane efflux proteins (OEP)"/>
    <property type="match status" value="1"/>
</dbReference>